<organism evidence="1 2">
    <name type="scientific">Shimwellia blattae (strain ATCC 29907 / DSM 4481 / JCM 1650 / NBRC 105725 / CDC 9005-74)</name>
    <name type="common">Escherichia blattae</name>
    <dbReference type="NCBI Taxonomy" id="630626"/>
    <lineage>
        <taxon>Bacteria</taxon>
        <taxon>Pseudomonadati</taxon>
        <taxon>Pseudomonadota</taxon>
        <taxon>Gammaproteobacteria</taxon>
        <taxon>Enterobacterales</taxon>
        <taxon>Enterobacteriaceae</taxon>
        <taxon>Shimwellia</taxon>
    </lineage>
</organism>
<accession>I2B6Z3</accession>
<evidence type="ECO:0000313" key="1">
    <source>
        <dbReference type="EMBL" id="AFJ46297.1"/>
    </source>
</evidence>
<keyword evidence="2" id="KW-1185">Reference proteome</keyword>
<dbReference type="OrthoDB" id="4378831at2"/>
<sequence>MEMDLDAIIAAAHRAQQACDYRLGNCSRILHIGFFFDGVGRNIEQDAPENRLSNIARLYRAYPMPEKNTSTESYQKHYISGLGTPFL</sequence>
<evidence type="ECO:0000313" key="2">
    <source>
        <dbReference type="Proteomes" id="UP000001955"/>
    </source>
</evidence>
<dbReference type="eggNOG" id="COG3673">
    <property type="taxonomic scope" value="Bacteria"/>
</dbReference>
<dbReference type="RefSeq" id="WP_002445122.1">
    <property type="nucleotide sequence ID" value="NC_017910.1"/>
</dbReference>
<dbReference type="Proteomes" id="UP000001955">
    <property type="component" value="Chromosome"/>
</dbReference>
<gene>
    <name evidence="1" type="ordered locus">EBL_c11930</name>
</gene>
<proteinExistence type="predicted"/>
<reference evidence="1 2" key="1">
    <citation type="journal article" date="2012" name="J. Bacteriol.">
        <title>Complete genome sequence of the B12-producing Shimwellia blattae strain DSM 4481, isolated from a cockroach.</title>
        <authorList>
            <person name="Brzuszkiewicz E."/>
            <person name="Waschkowitz T."/>
            <person name="Wiezer A."/>
            <person name="Daniel R."/>
        </authorList>
    </citation>
    <scope>NUCLEOTIDE SEQUENCE [LARGE SCALE GENOMIC DNA]</scope>
    <source>
        <strain evidence="2">ATCC 29907 / DSM 4481 / JCM 1650 / NBRC 105725 / CDC 9005-74</strain>
    </source>
</reference>
<dbReference type="HOGENOM" id="CLU_2481579_0_0_6"/>
<dbReference type="EMBL" id="CP001560">
    <property type="protein sequence ID" value="AFJ46297.1"/>
    <property type="molecule type" value="Genomic_DNA"/>
</dbReference>
<dbReference type="STRING" id="630626.EBL_c11930"/>
<dbReference type="PATRIC" id="fig|630626.3.peg.1145"/>
<protein>
    <submittedName>
        <fullName evidence="1">Uncharacterized protein</fullName>
    </submittedName>
</protein>
<accession>K6VLR1</accession>
<dbReference type="AlphaFoldDB" id="I2B6Z3"/>
<dbReference type="KEGG" id="ebt:EBL_c11930"/>
<name>I2B6Z3_SHIBC</name>